<evidence type="ECO:0000259" key="2">
    <source>
        <dbReference type="PROSITE" id="PS50113"/>
    </source>
</evidence>
<dbReference type="InterPro" id="IPR000700">
    <property type="entry name" value="PAS-assoc_C"/>
</dbReference>
<reference evidence="5" key="1">
    <citation type="submission" date="2020-09" db="EMBL/GenBank/DDBJ databases">
        <title>The genome sequence of strain Labrenzia suaedae 4C16A.</title>
        <authorList>
            <person name="Liu Y."/>
        </authorList>
    </citation>
    <scope>NUCLEOTIDE SEQUENCE [LARGE SCALE GENOMIC DNA]</scope>
    <source>
        <strain evidence="5">4C16A</strain>
    </source>
</reference>
<dbReference type="EMBL" id="JACYXI010000016">
    <property type="protein sequence ID" value="MBD8893841.1"/>
    <property type="molecule type" value="Genomic_DNA"/>
</dbReference>
<dbReference type="InterPro" id="IPR000014">
    <property type="entry name" value="PAS"/>
</dbReference>
<dbReference type="PANTHER" id="PTHR44757:SF4">
    <property type="entry name" value="DIGUANYLATE CYCLASE DGCE-RELATED"/>
    <property type="match status" value="1"/>
</dbReference>
<dbReference type="PROSITE" id="PS50113">
    <property type="entry name" value="PAC"/>
    <property type="match status" value="2"/>
</dbReference>
<feature type="domain" description="PAC" evidence="2">
    <location>
        <begin position="336"/>
        <end position="390"/>
    </location>
</feature>
<dbReference type="InterPro" id="IPR000160">
    <property type="entry name" value="GGDEF_dom"/>
</dbReference>
<dbReference type="NCBIfam" id="TIGR00229">
    <property type="entry name" value="sensory_box"/>
    <property type="match status" value="2"/>
</dbReference>
<reference evidence="4 5" key="2">
    <citation type="journal article" date="2021" name="Int. J. Syst. Evol. Microbiol.">
        <title>Roseibium litorale sp. nov., isolated from a tidal flat sediment and proposal for the reclassification of Labrenzia polysiphoniae as Roseibium polysiphoniae comb. nov.</title>
        <authorList>
            <person name="Liu Y."/>
            <person name="Pei T."/>
            <person name="Du J."/>
            <person name="Chao M."/>
            <person name="Deng M.R."/>
            <person name="Zhu H."/>
        </authorList>
    </citation>
    <scope>NUCLEOTIDE SEQUENCE [LARGE SCALE GENOMIC DNA]</scope>
    <source>
        <strain evidence="4 5">4C16A</strain>
    </source>
</reference>
<name>A0ABR9CSI4_9HYPH</name>
<dbReference type="Gene3D" id="3.30.450.40">
    <property type="match status" value="1"/>
</dbReference>
<comment type="caution">
    <text evidence="4">The sequence shown here is derived from an EMBL/GenBank/DDBJ whole genome shotgun (WGS) entry which is preliminary data.</text>
</comment>
<dbReference type="InterPro" id="IPR052155">
    <property type="entry name" value="Biofilm_reg_signaling"/>
</dbReference>
<dbReference type="Pfam" id="PF12860">
    <property type="entry name" value="PAS_7"/>
    <property type="match status" value="1"/>
</dbReference>
<keyword evidence="5" id="KW-1185">Reference proteome</keyword>
<feature type="domain" description="PAS" evidence="1">
    <location>
        <begin position="25"/>
        <end position="81"/>
    </location>
</feature>
<dbReference type="InterPro" id="IPR029016">
    <property type="entry name" value="GAF-like_dom_sf"/>
</dbReference>
<dbReference type="InterPro" id="IPR043128">
    <property type="entry name" value="Rev_trsase/Diguanyl_cyclase"/>
</dbReference>
<dbReference type="PROSITE" id="PS50887">
    <property type="entry name" value="GGDEF"/>
    <property type="match status" value="1"/>
</dbReference>
<dbReference type="SMART" id="SM00065">
    <property type="entry name" value="GAF"/>
    <property type="match status" value="1"/>
</dbReference>
<dbReference type="InterPro" id="IPR029787">
    <property type="entry name" value="Nucleotide_cyclase"/>
</dbReference>
<dbReference type="SMART" id="SM00267">
    <property type="entry name" value="GGDEF"/>
    <property type="match status" value="1"/>
</dbReference>
<dbReference type="SUPFAM" id="SSF55073">
    <property type="entry name" value="Nucleotide cyclase"/>
    <property type="match status" value="1"/>
</dbReference>
<dbReference type="PANTHER" id="PTHR44757">
    <property type="entry name" value="DIGUANYLATE CYCLASE DGCP"/>
    <property type="match status" value="1"/>
</dbReference>
<dbReference type="InterPro" id="IPR013767">
    <property type="entry name" value="PAS_fold"/>
</dbReference>
<evidence type="ECO:0000259" key="1">
    <source>
        <dbReference type="PROSITE" id="PS50112"/>
    </source>
</evidence>
<dbReference type="Pfam" id="PF00989">
    <property type="entry name" value="PAS"/>
    <property type="match status" value="1"/>
</dbReference>
<dbReference type="PROSITE" id="PS50112">
    <property type="entry name" value="PAS"/>
    <property type="match status" value="1"/>
</dbReference>
<dbReference type="InterPro" id="IPR003018">
    <property type="entry name" value="GAF"/>
</dbReference>
<dbReference type="Pfam" id="PF01590">
    <property type="entry name" value="GAF"/>
    <property type="match status" value="1"/>
</dbReference>
<dbReference type="RefSeq" id="WP_192150210.1">
    <property type="nucleotide sequence ID" value="NZ_JACYXI010000016.1"/>
</dbReference>
<dbReference type="SUPFAM" id="SSF55785">
    <property type="entry name" value="PYP-like sensor domain (PAS domain)"/>
    <property type="match status" value="3"/>
</dbReference>
<dbReference type="Pfam" id="PF08448">
    <property type="entry name" value="PAS_4"/>
    <property type="match status" value="1"/>
</dbReference>
<feature type="domain" description="GGDEF" evidence="3">
    <location>
        <begin position="587"/>
        <end position="719"/>
    </location>
</feature>
<dbReference type="SUPFAM" id="SSF55781">
    <property type="entry name" value="GAF domain-like"/>
    <property type="match status" value="1"/>
</dbReference>
<accession>A0ABR9CSI4</accession>
<dbReference type="Proteomes" id="UP000632063">
    <property type="component" value="Unassembled WGS sequence"/>
</dbReference>
<dbReference type="SMART" id="SM00091">
    <property type="entry name" value="PAS"/>
    <property type="match status" value="3"/>
</dbReference>
<proteinExistence type="predicted"/>
<dbReference type="InterPro" id="IPR013656">
    <property type="entry name" value="PAS_4"/>
</dbReference>
<organism evidence="4 5">
    <name type="scientific">Roseibium litorale</name>
    <dbReference type="NCBI Taxonomy" id="2803841"/>
    <lineage>
        <taxon>Bacteria</taxon>
        <taxon>Pseudomonadati</taxon>
        <taxon>Pseudomonadota</taxon>
        <taxon>Alphaproteobacteria</taxon>
        <taxon>Hyphomicrobiales</taxon>
        <taxon>Stappiaceae</taxon>
        <taxon>Roseibium</taxon>
    </lineage>
</organism>
<feature type="domain" description="PAC" evidence="2">
    <location>
        <begin position="84"/>
        <end position="136"/>
    </location>
</feature>
<gene>
    <name evidence="4" type="ORF">IG616_20030</name>
</gene>
<dbReference type="CDD" id="cd01949">
    <property type="entry name" value="GGDEF"/>
    <property type="match status" value="1"/>
</dbReference>
<dbReference type="Gene3D" id="3.30.70.270">
    <property type="match status" value="1"/>
</dbReference>
<dbReference type="NCBIfam" id="TIGR00254">
    <property type="entry name" value="GGDEF"/>
    <property type="match status" value="1"/>
</dbReference>
<evidence type="ECO:0000259" key="3">
    <source>
        <dbReference type="PROSITE" id="PS50887"/>
    </source>
</evidence>
<dbReference type="Pfam" id="PF00990">
    <property type="entry name" value="GGDEF"/>
    <property type="match status" value="1"/>
</dbReference>
<sequence>MSSSSHISGIHLDLEKTFGAMSECVIITRPDRRVLFLNRATEQLFGYSLTELIGKTGEDLYANPSDFETAGKIHQEAAHNRDGQKFVMELKSKQGRIFHVETITTPLFDATSKHVGYLLMGRDITDRLELEAMVENSLQTLEDAIETISEAFALYDSEDRLVTCNENYRKTYPDSAPAMIPGKTFEEILRYGLDNGQYHLGEGSKNDWLQERLRWHREASGEVLEQRLGDGRWLRIAERKTRAGGTAGIRTDITELKESQQKLAAVYENIKLVTNSLACSIVEVDAAGICTFINEHGAAWLNACPADLTGTRLRDRYSEEMQAVDEEGCRTALAGTPVRRELTTGFQDGTCRDVEIDFTPKRSDTGEIIGVIIFTKDITDRKNVERTLAELYQVTSTRALNSDEKISRILKIGCRYYGLPLGVISHIEESTYSVKWVECPSGEIEPGLTLPLGDTYCSHTLNATGPLAIAHAAKSEISGHPCYERFSLEAYIGAPILVDGVRYGTICFTSHTPRRDEFTQTDKEIIRQFSDWIGTEIARQRDHEALLAVQARLERMASVDDLTKVLNRRAFLERAETEVARFRRTGNPFSVVIADIDHFKSINDTYGHATGDEVLRRFAATLSHALRAIDVLGRIGGEEFGIILDNTRSEDAVLVCERLRKAIAETCSLESMSHKVTCSMGIVTASLADIKFSNLMQRADLALYDAKNNGRNQCAVYHPSQAFQAEHP</sequence>
<dbReference type="InterPro" id="IPR035965">
    <property type="entry name" value="PAS-like_dom_sf"/>
</dbReference>
<evidence type="ECO:0000313" key="4">
    <source>
        <dbReference type="EMBL" id="MBD8893841.1"/>
    </source>
</evidence>
<dbReference type="Gene3D" id="3.30.450.20">
    <property type="entry name" value="PAS domain"/>
    <property type="match status" value="3"/>
</dbReference>
<protein>
    <submittedName>
        <fullName evidence="4">Diguanylate cyclase</fullName>
    </submittedName>
</protein>
<dbReference type="InterPro" id="IPR001610">
    <property type="entry name" value="PAC"/>
</dbReference>
<evidence type="ECO:0000313" key="5">
    <source>
        <dbReference type="Proteomes" id="UP000632063"/>
    </source>
</evidence>
<dbReference type="SMART" id="SM00086">
    <property type="entry name" value="PAC"/>
    <property type="match status" value="2"/>
</dbReference>
<dbReference type="CDD" id="cd00130">
    <property type="entry name" value="PAS"/>
    <property type="match status" value="2"/>
</dbReference>